<accession>A0ABQ3QGJ6</accession>
<reference evidence="2" key="1">
    <citation type="submission" date="2024-05" db="EMBL/GenBank/DDBJ databases">
        <title>Whole genome shotgun sequence of Streptomyces violascens NBRC 12920.</title>
        <authorList>
            <person name="Komaki H."/>
            <person name="Tamura T."/>
        </authorList>
    </citation>
    <scope>NUCLEOTIDE SEQUENCE</scope>
    <source>
        <strain evidence="2">NBRC 12920</strain>
    </source>
</reference>
<dbReference type="PANTHER" id="PTHR43798">
    <property type="entry name" value="MONOACYLGLYCEROL LIPASE"/>
    <property type="match status" value="1"/>
</dbReference>
<dbReference type="InterPro" id="IPR000073">
    <property type="entry name" value="AB_hydrolase_1"/>
</dbReference>
<dbReference type="InterPro" id="IPR029058">
    <property type="entry name" value="AB_hydrolase_fold"/>
</dbReference>
<dbReference type="PANTHER" id="PTHR43798:SF27">
    <property type="entry name" value="HYDROLASE ALPHA_BETA HYDROLASE FOLD FAMILY"/>
    <property type="match status" value="1"/>
</dbReference>
<keyword evidence="3" id="KW-1185">Reference proteome</keyword>
<evidence type="ECO:0000259" key="1">
    <source>
        <dbReference type="Pfam" id="PF00561"/>
    </source>
</evidence>
<gene>
    <name evidence="2" type="ORF">Sviol_08020</name>
</gene>
<evidence type="ECO:0000313" key="2">
    <source>
        <dbReference type="EMBL" id="GHI36394.1"/>
    </source>
</evidence>
<dbReference type="PRINTS" id="PR00111">
    <property type="entry name" value="ABHYDROLASE"/>
</dbReference>
<dbReference type="Pfam" id="PF00561">
    <property type="entry name" value="Abhydrolase_1"/>
    <property type="match status" value="2"/>
</dbReference>
<dbReference type="Proteomes" id="UP001050808">
    <property type="component" value="Unassembled WGS sequence"/>
</dbReference>
<comment type="caution">
    <text evidence="2">The sequence shown here is derived from an EMBL/GenBank/DDBJ whole genome shotgun (WGS) entry which is preliminary data.</text>
</comment>
<evidence type="ECO:0000313" key="3">
    <source>
        <dbReference type="Proteomes" id="UP001050808"/>
    </source>
</evidence>
<name>A0ABQ3QGJ6_9ACTN</name>
<dbReference type="Gene3D" id="3.40.50.1820">
    <property type="entry name" value="alpha/beta hydrolase"/>
    <property type="match status" value="3"/>
</dbReference>
<dbReference type="SUPFAM" id="SSF53474">
    <property type="entry name" value="alpha/beta-Hydrolases"/>
    <property type="match status" value="2"/>
</dbReference>
<feature type="domain" description="AB hydrolase-1" evidence="1">
    <location>
        <begin position="22"/>
        <end position="264"/>
    </location>
</feature>
<protein>
    <recommendedName>
        <fullName evidence="1">AB hydrolase-1 domain-containing protein</fullName>
    </recommendedName>
</protein>
<dbReference type="RefSeq" id="WP_189960367.1">
    <property type="nucleotide sequence ID" value="NZ_BMUA01000001.1"/>
</dbReference>
<feature type="domain" description="AB hydrolase-1" evidence="1">
    <location>
        <begin position="300"/>
        <end position="404"/>
    </location>
</feature>
<proteinExistence type="predicted"/>
<sequence length="520" mass="55151">MPMFTTYDGTRLAYHLRGEGEPLLCIPGGAMRASEYLGDLGGLTAHRQLVLLDLRGTGDSAVPDDPASYRCDRQVADVEALRAHLGLDRIDLLGHSAGGNLAMLYAAAHPERIGSLVLITPSPWALGMPPTPEERLAAARLRKDEPWFEEAYAAYAAALAGREPHTDFDALLYGRWDAAARAHAAAGERQHNDEAAAVYGSDGAFEPVVTRTALARLDAPVLLLAGELDGGPCPDLAARAAACFADGELQVQPGAGHFPWIDDPGAFVRTVAAFLDPDVRTVTVGGVRLAYRVWGAESAPPVVLVHGRGGDSRDWAQIAERLAATRRVYAIDLRGHGLSDWPGGYSFEAFRDDLRGFVIELGLSGTDMVGHSMGGAAAALLAEDEPGLIGRLVLEETPPFFPLDPPRGPAERPGGRLGFDWPVVPSTDAQLNDPDPAWRGRFAAIAVPTLVVAGGPASQIDQKKLAWMASRIPGARLVTIDAGHLVHTERPAEFLSALGEFGIGAPQRASASAATVRAQR</sequence>
<dbReference type="InterPro" id="IPR050266">
    <property type="entry name" value="AB_hydrolase_sf"/>
</dbReference>
<dbReference type="EMBL" id="BNDY01000002">
    <property type="protein sequence ID" value="GHI36394.1"/>
    <property type="molecule type" value="Genomic_DNA"/>
</dbReference>
<organism evidence="2 3">
    <name type="scientific">Streptomyces violascens</name>
    <dbReference type="NCBI Taxonomy" id="67381"/>
    <lineage>
        <taxon>Bacteria</taxon>
        <taxon>Bacillati</taxon>
        <taxon>Actinomycetota</taxon>
        <taxon>Actinomycetes</taxon>
        <taxon>Kitasatosporales</taxon>
        <taxon>Streptomycetaceae</taxon>
        <taxon>Streptomyces</taxon>
    </lineage>
</organism>